<gene>
    <name evidence="10" type="ORF">SPI_04871</name>
</gene>
<sequence>MSTFTQHYRAWYVTALACMASFLFAYDTGIIGGILTLPSFAADFHTKGNTSVASNSTSLLQAGAFFSCFFIYPFTARYGRRWSIVLASVVFCIGGIMQVVDSHSLGVFYAARVISGVGVGFGTVLTPLFTAEMAPKEIRGKLGSLFQFFFTCGVMFSYWIDYGVSLHVPNTSARQWQIPVGLQLVPGAVLGLGMLFTKESPRWLAMKRRDEEALASLIWVRGGDRLEVREEFEQILAGIQEEERASEGYTRKELWMPVNRWRIVLIIAIQIDAPQVFTAVGAGSNNLFFSGFFGVAKVVSCGIFVVFLIERVGRRGALLAGSFAMGSLMLIVALIVETHPPKSTGPIASTSVAAIVMIYLEAMAYNMSWGPVPWLYMAEILPSRIREPGVAIGTATQWLFNFVFSQITPYAVRNLGWRAFLMFCIFNWSLVAFSWFFIKETKGKALEEMEAVFNNTSTAIDVETIHQKVQAELAPTEKTSTTPQEEKSSS</sequence>
<keyword evidence="4 8" id="KW-0812">Transmembrane</keyword>
<keyword evidence="3 7" id="KW-0813">Transport</keyword>
<feature type="transmembrane region" description="Helical" evidence="8">
    <location>
        <begin position="82"/>
        <end position="100"/>
    </location>
</feature>
<dbReference type="NCBIfam" id="TIGR00879">
    <property type="entry name" value="SP"/>
    <property type="match status" value="1"/>
</dbReference>
<dbReference type="GO" id="GO:0016020">
    <property type="term" value="C:membrane"/>
    <property type="evidence" value="ECO:0007669"/>
    <property type="project" value="UniProtKB-SubCell"/>
</dbReference>
<dbReference type="GO" id="GO:0005351">
    <property type="term" value="F:carbohydrate:proton symporter activity"/>
    <property type="evidence" value="ECO:0007669"/>
    <property type="project" value="TreeGrafter"/>
</dbReference>
<evidence type="ECO:0000256" key="4">
    <source>
        <dbReference type="ARBA" id="ARBA00022692"/>
    </source>
</evidence>
<feature type="domain" description="Major facilitator superfamily (MFS) profile" evidence="9">
    <location>
        <begin position="13"/>
        <end position="442"/>
    </location>
</feature>
<evidence type="ECO:0000259" key="9">
    <source>
        <dbReference type="PROSITE" id="PS50850"/>
    </source>
</evidence>
<feature type="transmembrane region" description="Helical" evidence="8">
    <location>
        <begin position="388"/>
        <end position="407"/>
    </location>
</feature>
<feature type="transmembrane region" description="Helical" evidence="8">
    <location>
        <begin position="316"/>
        <end position="335"/>
    </location>
</feature>
<evidence type="ECO:0000256" key="7">
    <source>
        <dbReference type="RuleBase" id="RU003346"/>
    </source>
</evidence>
<evidence type="ECO:0000256" key="1">
    <source>
        <dbReference type="ARBA" id="ARBA00004141"/>
    </source>
</evidence>
<feature type="transmembrane region" description="Helical" evidence="8">
    <location>
        <begin position="419"/>
        <end position="438"/>
    </location>
</feature>
<evidence type="ECO:0000256" key="8">
    <source>
        <dbReference type="SAM" id="Phobius"/>
    </source>
</evidence>
<dbReference type="Pfam" id="PF00083">
    <property type="entry name" value="Sugar_tr"/>
    <property type="match status" value="1"/>
</dbReference>
<feature type="transmembrane region" description="Helical" evidence="8">
    <location>
        <begin position="347"/>
        <end position="367"/>
    </location>
</feature>
<evidence type="ECO:0000313" key="11">
    <source>
        <dbReference type="Proteomes" id="UP000076874"/>
    </source>
</evidence>
<dbReference type="InterPro" id="IPR050360">
    <property type="entry name" value="MFS_Sugar_Transporters"/>
</dbReference>
<comment type="caution">
    <text evidence="10">The sequence shown here is derived from an EMBL/GenBank/DDBJ whole genome shotgun (WGS) entry which is preliminary data.</text>
</comment>
<evidence type="ECO:0000256" key="6">
    <source>
        <dbReference type="ARBA" id="ARBA00023136"/>
    </source>
</evidence>
<comment type="subcellular location">
    <subcellularLocation>
        <location evidence="1">Membrane</location>
        <topology evidence="1">Multi-pass membrane protein</topology>
    </subcellularLocation>
</comment>
<feature type="transmembrane region" description="Helical" evidence="8">
    <location>
        <begin position="57"/>
        <end position="75"/>
    </location>
</feature>
<dbReference type="InterPro" id="IPR036259">
    <property type="entry name" value="MFS_trans_sf"/>
</dbReference>
<feature type="transmembrane region" description="Helical" evidence="8">
    <location>
        <begin position="106"/>
        <end position="130"/>
    </location>
</feature>
<dbReference type="InterPro" id="IPR003663">
    <property type="entry name" value="Sugar/inositol_transpt"/>
</dbReference>
<feature type="transmembrane region" description="Helical" evidence="8">
    <location>
        <begin position="287"/>
        <end position="309"/>
    </location>
</feature>
<feature type="transmembrane region" description="Helical" evidence="8">
    <location>
        <begin position="180"/>
        <end position="197"/>
    </location>
</feature>
<dbReference type="InterPro" id="IPR005829">
    <property type="entry name" value="Sugar_transporter_CS"/>
</dbReference>
<evidence type="ECO:0000256" key="3">
    <source>
        <dbReference type="ARBA" id="ARBA00022448"/>
    </source>
</evidence>
<proteinExistence type="inferred from homology"/>
<keyword evidence="11" id="KW-1185">Reference proteome</keyword>
<dbReference type="FunFam" id="1.20.1250.20:FF:000090">
    <property type="entry name" value="MFS sugar transporter, putative"/>
    <property type="match status" value="1"/>
</dbReference>
<feature type="transmembrane region" description="Helical" evidence="8">
    <location>
        <begin position="261"/>
        <end position="281"/>
    </location>
</feature>
<name>A0A167UXQ3_9HYPO</name>
<comment type="similarity">
    <text evidence="2 7">Belongs to the major facilitator superfamily. Sugar transporter (TC 2.A.1.1) family.</text>
</comment>
<feature type="transmembrane region" description="Helical" evidence="8">
    <location>
        <begin position="142"/>
        <end position="160"/>
    </location>
</feature>
<dbReference type="PROSITE" id="PS00216">
    <property type="entry name" value="SUGAR_TRANSPORT_1"/>
    <property type="match status" value="1"/>
</dbReference>
<dbReference type="Gene3D" id="1.20.1250.20">
    <property type="entry name" value="MFS general substrate transporter like domains"/>
    <property type="match status" value="1"/>
</dbReference>
<dbReference type="InterPro" id="IPR020846">
    <property type="entry name" value="MFS_dom"/>
</dbReference>
<protein>
    <submittedName>
        <fullName evidence="10">Quinate permease</fullName>
    </submittedName>
</protein>
<dbReference type="PROSITE" id="PS00217">
    <property type="entry name" value="SUGAR_TRANSPORT_2"/>
    <property type="match status" value="1"/>
</dbReference>
<dbReference type="AlphaFoldDB" id="A0A167UXQ3"/>
<dbReference type="EMBL" id="AZHD01000007">
    <property type="protein sequence ID" value="OAA62012.1"/>
    <property type="molecule type" value="Genomic_DNA"/>
</dbReference>
<dbReference type="InterPro" id="IPR005828">
    <property type="entry name" value="MFS_sugar_transport-like"/>
</dbReference>
<evidence type="ECO:0000313" key="10">
    <source>
        <dbReference type="EMBL" id="OAA62012.1"/>
    </source>
</evidence>
<dbReference type="PANTHER" id="PTHR48022:SF4">
    <property type="entry name" value="MAJOR FACILITATOR SUPERFAMILY (MFS) PROFILE DOMAIN-CONTAINING PROTEIN-RELATED"/>
    <property type="match status" value="1"/>
</dbReference>
<dbReference type="PROSITE" id="PS50850">
    <property type="entry name" value="MFS"/>
    <property type="match status" value="1"/>
</dbReference>
<organism evidence="10 11">
    <name type="scientific">Niveomyces insectorum RCEF 264</name>
    <dbReference type="NCBI Taxonomy" id="1081102"/>
    <lineage>
        <taxon>Eukaryota</taxon>
        <taxon>Fungi</taxon>
        <taxon>Dikarya</taxon>
        <taxon>Ascomycota</taxon>
        <taxon>Pezizomycotina</taxon>
        <taxon>Sordariomycetes</taxon>
        <taxon>Hypocreomycetidae</taxon>
        <taxon>Hypocreales</taxon>
        <taxon>Cordycipitaceae</taxon>
        <taxon>Niveomyces</taxon>
    </lineage>
</organism>
<dbReference type="SUPFAM" id="SSF103473">
    <property type="entry name" value="MFS general substrate transporter"/>
    <property type="match status" value="1"/>
</dbReference>
<evidence type="ECO:0000256" key="2">
    <source>
        <dbReference type="ARBA" id="ARBA00010992"/>
    </source>
</evidence>
<keyword evidence="6 8" id="KW-0472">Membrane</keyword>
<dbReference type="Proteomes" id="UP000076874">
    <property type="component" value="Unassembled WGS sequence"/>
</dbReference>
<keyword evidence="5 8" id="KW-1133">Transmembrane helix</keyword>
<reference evidence="10 11" key="1">
    <citation type="journal article" date="2016" name="Genome Biol. Evol.">
        <title>Divergent and convergent evolution of fungal pathogenicity.</title>
        <authorList>
            <person name="Shang Y."/>
            <person name="Xiao G."/>
            <person name="Zheng P."/>
            <person name="Cen K."/>
            <person name="Zhan S."/>
            <person name="Wang C."/>
        </authorList>
    </citation>
    <scope>NUCLEOTIDE SEQUENCE [LARGE SCALE GENOMIC DNA]</scope>
    <source>
        <strain evidence="10 11">RCEF 264</strain>
    </source>
</reference>
<evidence type="ECO:0000256" key="5">
    <source>
        <dbReference type="ARBA" id="ARBA00022989"/>
    </source>
</evidence>
<dbReference type="PRINTS" id="PR00171">
    <property type="entry name" value="SUGRTRNSPORT"/>
</dbReference>
<accession>A0A167UXQ3</accession>
<feature type="transmembrane region" description="Helical" evidence="8">
    <location>
        <begin position="12"/>
        <end position="37"/>
    </location>
</feature>
<dbReference type="OrthoDB" id="6612291at2759"/>
<dbReference type="PANTHER" id="PTHR48022">
    <property type="entry name" value="PLASTIDIC GLUCOSE TRANSPORTER 4"/>
    <property type="match status" value="1"/>
</dbReference>